<reference evidence="2" key="1">
    <citation type="submission" date="2022-08" db="UniProtKB">
        <authorList>
            <consortium name="EnsemblMetazoa"/>
        </authorList>
    </citation>
    <scope>IDENTIFICATION</scope>
    <source>
        <strain evidence="2">05x7-T-G4-1.051#20</strain>
    </source>
</reference>
<keyword evidence="3" id="KW-1185">Reference proteome</keyword>
<sequence length="412" mass="47610">MQHFSAQTPSTSTKSRGYKLVEFVMNQVASQRQGEKAVQLRSKNTNAWEGEDEEGEEERGEEKRRRKPQRQAKEKFSPNVSETAKAGGLGDAGKNVEMIQQKERNRFSFRNGIKTTTMAKDRKLKSEEEIRQIMNMALQRQDKMKRKRKRGAKNFEKLEKREENILSVSEERTKFVEVGAIQRLDNLNSTFNAEAFELQTAYCEKSKEQMEAVHAELKAKHLSTKSFDLDGVKKYVSEIVKKARQKLLKEKTALQFLQVQESLMIKHGEHAKRILDIRKATEAVHEELLTLFTSGVRKPIIVYCKKAKAKREQMINVHKELKRQTFLKGLCIEDDDEDAGFLPRKLFLFGIEEFQKVPQVVLQPDFAQKNSVEAPSCSAEPVADQEEESEAPFIEKKRSSIGQRFLRFFGFR</sequence>
<feature type="compositionally biased region" description="Acidic residues" evidence="1">
    <location>
        <begin position="49"/>
        <end position="59"/>
    </location>
</feature>
<proteinExistence type="predicted"/>
<organism evidence="2 3">
    <name type="scientific">Magallana gigas</name>
    <name type="common">Pacific oyster</name>
    <name type="synonym">Crassostrea gigas</name>
    <dbReference type="NCBI Taxonomy" id="29159"/>
    <lineage>
        <taxon>Eukaryota</taxon>
        <taxon>Metazoa</taxon>
        <taxon>Spiralia</taxon>
        <taxon>Lophotrochozoa</taxon>
        <taxon>Mollusca</taxon>
        <taxon>Bivalvia</taxon>
        <taxon>Autobranchia</taxon>
        <taxon>Pteriomorphia</taxon>
        <taxon>Ostreida</taxon>
        <taxon>Ostreoidea</taxon>
        <taxon>Ostreidae</taxon>
        <taxon>Magallana</taxon>
    </lineage>
</organism>
<dbReference type="EnsemblMetazoa" id="G21368.1">
    <property type="protein sequence ID" value="G21368.1:cds"/>
    <property type="gene ID" value="G21368"/>
</dbReference>
<evidence type="ECO:0000313" key="3">
    <source>
        <dbReference type="Proteomes" id="UP000005408"/>
    </source>
</evidence>
<evidence type="ECO:0000256" key="1">
    <source>
        <dbReference type="SAM" id="MobiDB-lite"/>
    </source>
</evidence>
<evidence type="ECO:0000313" key="2">
    <source>
        <dbReference type="EnsemblMetazoa" id="G21368.1:cds"/>
    </source>
</evidence>
<name>A0A8W8K2L6_MAGGI</name>
<protein>
    <submittedName>
        <fullName evidence="2">Uncharacterized protein</fullName>
    </submittedName>
</protein>
<dbReference type="Proteomes" id="UP000005408">
    <property type="component" value="Unassembled WGS sequence"/>
</dbReference>
<accession>A0A8W8K2L6</accession>
<dbReference type="AlphaFoldDB" id="A0A8W8K2L6"/>
<feature type="region of interest" description="Disordered" evidence="1">
    <location>
        <begin position="29"/>
        <end position="95"/>
    </location>
</feature>